<evidence type="ECO:0000313" key="3">
    <source>
        <dbReference type="Proteomes" id="UP000000818"/>
    </source>
</evidence>
<evidence type="ECO:0000313" key="2">
    <source>
        <dbReference type="EMBL" id="BAB62470.1"/>
    </source>
</evidence>
<dbReference type="Gene3D" id="3.40.50.1390">
    <property type="entry name" value="Resolvase, N-terminal catalytic domain"/>
    <property type="match status" value="1"/>
</dbReference>
<organism evidence="2 3">
    <name type="scientific">Clostridium perfringens (strain 13 / Type A)</name>
    <dbReference type="NCBI Taxonomy" id="195102"/>
    <lineage>
        <taxon>Bacteria</taxon>
        <taxon>Bacillati</taxon>
        <taxon>Bacillota</taxon>
        <taxon>Clostridia</taxon>
        <taxon>Eubacteriales</taxon>
        <taxon>Clostridiaceae</taxon>
        <taxon>Clostridium</taxon>
    </lineage>
</organism>
<dbReference type="GO" id="GO:0000150">
    <property type="term" value="F:DNA strand exchange activity"/>
    <property type="evidence" value="ECO:0007669"/>
    <property type="project" value="InterPro"/>
</dbReference>
<protein>
    <submittedName>
        <fullName evidence="2">Probable resolvase</fullName>
    </submittedName>
</protein>
<geneLocation type="plasmid" evidence="2 3">
    <name>pCP13</name>
</geneLocation>
<sequence>MVDYDVNERFILSNKYRGKTLDRDGLNELLIIIRSEATLVVKEIDRLGENRKETKELKLFL</sequence>
<reference evidence="2 3" key="1">
    <citation type="journal article" date="2002" name="Proc. Natl. Acad. Sci. U.S.A.">
        <title>Complete genome sequence of Clostridium perfringens, an anaerobic flesh-eater.</title>
        <authorList>
            <person name="Shimizu T."/>
            <person name="Ohtani K."/>
            <person name="Hirakawa H."/>
            <person name="Ohshima K."/>
            <person name="Yamashita A."/>
            <person name="Shiba T."/>
            <person name="Ogasawara N."/>
            <person name="Hattori M."/>
            <person name="Kuhara S."/>
            <person name="Hayashi H."/>
        </authorList>
    </citation>
    <scope>NUCLEOTIDE SEQUENCE [LARGE SCALE GENOMIC DNA]</scope>
    <source>
        <strain evidence="3">13 / Type A</strain>
        <plasmid evidence="2 3">pCP13</plasmid>
    </source>
</reference>
<gene>
    <name evidence="2" type="ordered locus">PCP32</name>
</gene>
<dbReference type="HOGENOM" id="CLU_2914397_0_0_9"/>
<name>Q93MB5_CLOPE</name>
<dbReference type="SUPFAM" id="SSF53041">
    <property type="entry name" value="Resolvase-like"/>
    <property type="match status" value="1"/>
</dbReference>
<dbReference type="EMBL" id="AP003515">
    <property type="protein sequence ID" value="BAB62470.1"/>
    <property type="molecule type" value="Genomic_DNA"/>
</dbReference>
<dbReference type="Proteomes" id="UP000000818">
    <property type="component" value="Plasmid pCP13"/>
</dbReference>
<dbReference type="Pfam" id="PF00239">
    <property type="entry name" value="Resolvase"/>
    <property type="match status" value="1"/>
</dbReference>
<keyword evidence="2" id="KW-0614">Plasmid</keyword>
<dbReference type="GO" id="GO:0003677">
    <property type="term" value="F:DNA binding"/>
    <property type="evidence" value="ECO:0007669"/>
    <property type="project" value="InterPro"/>
</dbReference>
<dbReference type="KEGG" id="cpe:PCP32"/>
<accession>Q93MB5</accession>
<dbReference type="InterPro" id="IPR006119">
    <property type="entry name" value="Resolv_N"/>
</dbReference>
<dbReference type="GeneID" id="93000425"/>
<dbReference type="InterPro" id="IPR036162">
    <property type="entry name" value="Resolvase-like_N_sf"/>
</dbReference>
<dbReference type="RefSeq" id="WP_010968262.1">
    <property type="nucleotide sequence ID" value="NC_003042.1"/>
</dbReference>
<proteinExistence type="predicted"/>
<dbReference type="AlphaFoldDB" id="Q93MB5"/>
<evidence type="ECO:0000259" key="1">
    <source>
        <dbReference type="Pfam" id="PF00239"/>
    </source>
</evidence>
<feature type="domain" description="Resolvase/invertase-type recombinase catalytic" evidence="1">
    <location>
        <begin position="14"/>
        <end position="54"/>
    </location>
</feature>